<dbReference type="GO" id="GO:0004170">
    <property type="term" value="F:dUTP diphosphatase activity"/>
    <property type="evidence" value="ECO:0007669"/>
    <property type="project" value="UniProtKB-EC"/>
</dbReference>
<protein>
    <submittedName>
        <fullName evidence="1">dUTP diphosphatase</fullName>
        <ecNumber evidence="1">3.6.1.23</ecNumber>
    </submittedName>
</protein>
<name>A0ABV6KBM4_9BACI</name>
<dbReference type="Proteomes" id="UP001589838">
    <property type="component" value="Unassembled WGS sequence"/>
</dbReference>
<dbReference type="Gene3D" id="1.10.4010.10">
    <property type="entry name" value="Type II deoxyuridine triphosphatase"/>
    <property type="match status" value="1"/>
</dbReference>
<evidence type="ECO:0000313" key="2">
    <source>
        <dbReference type="Proteomes" id="UP001589838"/>
    </source>
</evidence>
<dbReference type="CDD" id="cd11527">
    <property type="entry name" value="NTP-PPase_dUTPase"/>
    <property type="match status" value="1"/>
</dbReference>
<evidence type="ECO:0000313" key="1">
    <source>
        <dbReference type="EMBL" id="MFC0469498.1"/>
    </source>
</evidence>
<dbReference type="Pfam" id="PF08761">
    <property type="entry name" value="dUTPase_2"/>
    <property type="match status" value="1"/>
</dbReference>
<dbReference type="SUPFAM" id="SSF101386">
    <property type="entry name" value="all-alpha NTP pyrophosphatases"/>
    <property type="match status" value="1"/>
</dbReference>
<proteinExistence type="predicted"/>
<dbReference type="EC" id="3.6.1.23" evidence="1"/>
<accession>A0ABV6KBM4</accession>
<organism evidence="1 2">
    <name type="scientific">Halalkalibacter kiskunsagensis</name>
    <dbReference type="NCBI Taxonomy" id="1548599"/>
    <lineage>
        <taxon>Bacteria</taxon>
        <taxon>Bacillati</taxon>
        <taxon>Bacillota</taxon>
        <taxon>Bacilli</taxon>
        <taxon>Bacillales</taxon>
        <taxon>Bacillaceae</taxon>
        <taxon>Halalkalibacter</taxon>
    </lineage>
</organism>
<dbReference type="InterPro" id="IPR014871">
    <property type="entry name" value="dUTPase/dCTP_pyrophosphatase"/>
</dbReference>
<comment type="caution">
    <text evidence="1">The sequence shown here is derived from an EMBL/GenBank/DDBJ whole genome shotgun (WGS) entry which is preliminary data.</text>
</comment>
<reference evidence="1 2" key="1">
    <citation type="submission" date="2024-09" db="EMBL/GenBank/DDBJ databases">
        <authorList>
            <person name="Sun Q."/>
            <person name="Mori K."/>
        </authorList>
    </citation>
    <scope>NUCLEOTIDE SEQUENCE [LARGE SCALE GENOMIC DNA]</scope>
    <source>
        <strain evidence="1 2">NCAIM B.02610</strain>
    </source>
</reference>
<keyword evidence="2" id="KW-1185">Reference proteome</keyword>
<gene>
    <name evidence="1" type="ORF">ACFFHM_02815</name>
</gene>
<keyword evidence="1" id="KW-0378">Hydrolase</keyword>
<dbReference type="InterPro" id="IPR016947">
    <property type="entry name" value="UCP030140"/>
</dbReference>
<sequence length="162" mass="19060">MNIQVLFTIQKQLNDRIVEEHQLKEQDLFKEKLLAFLVEVGELANETRCFKYWSRKSSSERSVILEEYVDGLHFVLTLGLSLGFENIKLNDSGNLDQSVTKQFLLIMKQTHQLDMHRTKDQYQQLVDSFLQLGNQLGFSHAEIEESYLHKNKVNHQRQDEGY</sequence>
<dbReference type="PIRSF" id="PIRSF030140">
    <property type="entry name" value="UCP030140"/>
    <property type="match status" value="1"/>
</dbReference>
<dbReference type="EMBL" id="JBHLUX010000005">
    <property type="protein sequence ID" value="MFC0469498.1"/>
    <property type="molecule type" value="Genomic_DNA"/>
</dbReference>
<dbReference type="RefSeq" id="WP_335959304.1">
    <property type="nucleotide sequence ID" value="NZ_JAXBLX010000005.1"/>
</dbReference>